<keyword evidence="7 11" id="KW-1133">Transmembrane helix</keyword>
<keyword evidence="6 10" id="KW-0812">Transmembrane</keyword>
<proteinExistence type="inferred from homology"/>
<evidence type="ECO:0000256" key="4">
    <source>
        <dbReference type="ARBA" id="ARBA00022448"/>
    </source>
</evidence>
<dbReference type="PANTHER" id="PTHR30012">
    <property type="entry name" value="GENERAL SECRETION PATHWAY PROTEIN"/>
    <property type="match status" value="1"/>
</dbReference>
<comment type="subcellular location">
    <subcellularLocation>
        <location evidence="10">Cell inner membrane</location>
        <topology evidence="10">Multi-pass membrane protein</topology>
    </subcellularLocation>
    <subcellularLocation>
        <location evidence="2">Cell membrane</location>
        <topology evidence="2">Multi-pass membrane protein</topology>
    </subcellularLocation>
</comment>
<dbReference type="Pfam" id="PF00482">
    <property type="entry name" value="T2SSF"/>
    <property type="match status" value="2"/>
</dbReference>
<sequence>MQFWVRHVPAGTGAVVEEALPADSEAGLRSQLLAQGSVVLALRAQRTQGLRRNRRFDVAGWCRELEALLRAGMTAVEAVETLAATSATSIGSERERVHGQLLKSLREGASLSKAMRGTQAFPEVLVAGVTASERTSTLAEALHDYLRYDDLLQKLRRQAVSAMLYPAIVIGLGGCIAMFLLLYVIPRFSKMYGSFHGELSTATAAVLALSRAMRDYGWLVGLAVAGIAAAGVLAWRSGQLARGLEAGAEAWPMLRRQWDHFRFAKLYQSLALLFRGGYSLDEALLVCGGLALGVRVGQGVSTVRQEIANGRPASKALATAGFTDVTAERLLAVGERTGDFAGVLQTIADRHAQAFVLFIERATRLLEPILLLAVALVVGGLVVMMYLPIFDIAGGLGVSR</sequence>
<accession>A0A9X4LKF5</accession>
<feature type="domain" description="Type II secretion system protein GspF" evidence="12">
    <location>
        <begin position="61"/>
        <end position="186"/>
    </location>
</feature>
<keyword evidence="14" id="KW-1185">Reference proteome</keyword>
<evidence type="ECO:0000256" key="1">
    <source>
        <dbReference type="ARBA" id="ARBA00002684"/>
    </source>
</evidence>
<keyword evidence="8 11" id="KW-0472">Membrane</keyword>
<evidence type="ECO:0000313" key="14">
    <source>
        <dbReference type="Proteomes" id="UP001152766"/>
    </source>
</evidence>
<evidence type="ECO:0000256" key="2">
    <source>
        <dbReference type="ARBA" id="ARBA00004651"/>
    </source>
</evidence>
<reference evidence="13" key="1">
    <citation type="submission" date="2019-02" db="EMBL/GenBank/DDBJ databases">
        <title>Draft genome of the type strain Pelomonas aquatica CCUG 52575T.</title>
        <authorList>
            <person name="Gomila M."/>
            <person name="Lalucat J."/>
        </authorList>
    </citation>
    <scope>NUCLEOTIDE SEQUENCE</scope>
    <source>
        <strain evidence="13">CCUG 52575</strain>
    </source>
</reference>
<dbReference type="RefSeq" id="WP_268154480.1">
    <property type="nucleotide sequence ID" value="NZ_JAPPUW010000037.1"/>
</dbReference>
<gene>
    <name evidence="13" type="ORF">EXJ73_16880</name>
</gene>
<comment type="function">
    <text evidence="1">Component of the type II secretion system inner membrane complex required for the energy-dependent secretion of extracellular factors such as proteases and toxins from the periplasm.</text>
</comment>
<feature type="domain" description="Type II secretion system protein GspF" evidence="12">
    <location>
        <begin position="267"/>
        <end position="388"/>
    </location>
</feature>
<comment type="similarity">
    <text evidence="3 10">Belongs to the GSP F family.</text>
</comment>
<evidence type="ECO:0000256" key="11">
    <source>
        <dbReference type="SAM" id="Phobius"/>
    </source>
</evidence>
<organism evidence="13 14">
    <name type="scientific">Pelomonas aquatica</name>
    <dbReference type="NCBI Taxonomy" id="431058"/>
    <lineage>
        <taxon>Bacteria</taxon>
        <taxon>Pseudomonadati</taxon>
        <taxon>Pseudomonadota</taxon>
        <taxon>Betaproteobacteria</taxon>
        <taxon>Burkholderiales</taxon>
        <taxon>Sphaerotilaceae</taxon>
        <taxon>Roseateles</taxon>
    </lineage>
</organism>
<protein>
    <recommendedName>
        <fullName evidence="9">General secretion pathway protein F</fullName>
    </recommendedName>
</protein>
<dbReference type="AlphaFoldDB" id="A0A9X4LKF5"/>
<evidence type="ECO:0000313" key="13">
    <source>
        <dbReference type="EMBL" id="MDG0864137.1"/>
    </source>
</evidence>
<feature type="transmembrane region" description="Helical" evidence="11">
    <location>
        <begin position="162"/>
        <end position="185"/>
    </location>
</feature>
<evidence type="ECO:0000256" key="3">
    <source>
        <dbReference type="ARBA" id="ARBA00005745"/>
    </source>
</evidence>
<feature type="transmembrane region" description="Helical" evidence="11">
    <location>
        <begin position="369"/>
        <end position="390"/>
    </location>
</feature>
<dbReference type="GO" id="GO:0005886">
    <property type="term" value="C:plasma membrane"/>
    <property type="evidence" value="ECO:0007669"/>
    <property type="project" value="UniProtKB-SubCell"/>
</dbReference>
<dbReference type="PANTHER" id="PTHR30012:SF0">
    <property type="entry name" value="TYPE II SECRETION SYSTEM PROTEIN F-RELATED"/>
    <property type="match status" value="1"/>
</dbReference>
<dbReference type="InterPro" id="IPR042094">
    <property type="entry name" value="T2SS_GspF_sf"/>
</dbReference>
<dbReference type="PRINTS" id="PR00812">
    <property type="entry name" value="BCTERIALGSPF"/>
</dbReference>
<evidence type="ECO:0000256" key="5">
    <source>
        <dbReference type="ARBA" id="ARBA00022475"/>
    </source>
</evidence>
<name>A0A9X4LKF5_9BURK</name>
<keyword evidence="5" id="KW-1003">Cell membrane</keyword>
<dbReference type="InterPro" id="IPR003004">
    <property type="entry name" value="GspF/PilC"/>
</dbReference>
<dbReference type="GO" id="GO:0009306">
    <property type="term" value="P:protein secretion"/>
    <property type="evidence" value="ECO:0007669"/>
    <property type="project" value="InterPro"/>
</dbReference>
<evidence type="ECO:0000259" key="12">
    <source>
        <dbReference type="Pfam" id="PF00482"/>
    </source>
</evidence>
<keyword evidence="4 10" id="KW-0813">Transport</keyword>
<dbReference type="PROSITE" id="PS00874">
    <property type="entry name" value="T2SP_F"/>
    <property type="match status" value="1"/>
</dbReference>
<evidence type="ECO:0000256" key="9">
    <source>
        <dbReference type="ARBA" id="ARBA00030750"/>
    </source>
</evidence>
<evidence type="ECO:0000256" key="7">
    <source>
        <dbReference type="ARBA" id="ARBA00022989"/>
    </source>
</evidence>
<dbReference type="Gene3D" id="1.20.81.30">
    <property type="entry name" value="Type II secretion system (T2SS), domain F"/>
    <property type="match status" value="2"/>
</dbReference>
<dbReference type="Proteomes" id="UP001152766">
    <property type="component" value="Unassembled WGS sequence"/>
</dbReference>
<comment type="caution">
    <text evidence="13">The sequence shown here is derived from an EMBL/GenBank/DDBJ whole genome shotgun (WGS) entry which is preliminary data.</text>
</comment>
<evidence type="ECO:0000256" key="8">
    <source>
        <dbReference type="ARBA" id="ARBA00023136"/>
    </source>
</evidence>
<evidence type="ECO:0000256" key="6">
    <source>
        <dbReference type="ARBA" id="ARBA00022692"/>
    </source>
</evidence>
<dbReference type="EMBL" id="SGUG01000027">
    <property type="protein sequence ID" value="MDG0864137.1"/>
    <property type="molecule type" value="Genomic_DNA"/>
</dbReference>
<feature type="transmembrane region" description="Helical" evidence="11">
    <location>
        <begin position="216"/>
        <end position="235"/>
    </location>
</feature>
<dbReference type="InterPro" id="IPR001992">
    <property type="entry name" value="T2SS_GspF/T4SS_PilC_CS"/>
</dbReference>
<dbReference type="InterPro" id="IPR018076">
    <property type="entry name" value="T2SS_GspF_dom"/>
</dbReference>
<evidence type="ECO:0000256" key="10">
    <source>
        <dbReference type="RuleBase" id="RU003923"/>
    </source>
</evidence>